<feature type="compositionally biased region" description="Basic and acidic residues" evidence="1">
    <location>
        <begin position="41"/>
        <end position="53"/>
    </location>
</feature>
<dbReference type="Gramene" id="KCW49103">
    <property type="protein sequence ID" value="KCW49103"/>
    <property type="gene ID" value="EUGRSUZ_K02709"/>
</dbReference>
<sequence length="69" mass="7973">MSKFMESVKEKRTSQEPLAITTGLQVRYNNAAETFPGTIGRSEENVLGRDQRTHLKKKKKKTFQEEESE</sequence>
<evidence type="ECO:0000256" key="1">
    <source>
        <dbReference type="SAM" id="MobiDB-lite"/>
    </source>
</evidence>
<feature type="region of interest" description="Disordered" evidence="1">
    <location>
        <begin position="35"/>
        <end position="69"/>
    </location>
</feature>
<protein>
    <submittedName>
        <fullName evidence="2">Uncharacterized protein</fullName>
    </submittedName>
</protein>
<dbReference type="EMBL" id="KK198763">
    <property type="protein sequence ID" value="KCW49103.1"/>
    <property type="molecule type" value="Genomic_DNA"/>
</dbReference>
<dbReference type="InParanoid" id="A0A059A5J8"/>
<name>A0A059A5J8_EUCGR</name>
<accession>A0A059A5J8</accession>
<gene>
    <name evidence="2" type="ORF">EUGRSUZ_K02709</name>
</gene>
<dbReference type="AlphaFoldDB" id="A0A059A5J8"/>
<reference evidence="2" key="1">
    <citation type="submission" date="2013-07" db="EMBL/GenBank/DDBJ databases">
        <title>The genome of Eucalyptus grandis.</title>
        <authorList>
            <person name="Schmutz J."/>
            <person name="Hayes R."/>
            <person name="Myburg A."/>
            <person name="Tuskan G."/>
            <person name="Grattapaglia D."/>
            <person name="Rokhsar D.S."/>
        </authorList>
    </citation>
    <scope>NUCLEOTIDE SEQUENCE</scope>
    <source>
        <tissue evidence="2">Leaf extractions</tissue>
    </source>
</reference>
<organism evidence="2">
    <name type="scientific">Eucalyptus grandis</name>
    <name type="common">Flooded gum</name>
    <dbReference type="NCBI Taxonomy" id="71139"/>
    <lineage>
        <taxon>Eukaryota</taxon>
        <taxon>Viridiplantae</taxon>
        <taxon>Streptophyta</taxon>
        <taxon>Embryophyta</taxon>
        <taxon>Tracheophyta</taxon>
        <taxon>Spermatophyta</taxon>
        <taxon>Magnoliopsida</taxon>
        <taxon>eudicotyledons</taxon>
        <taxon>Gunneridae</taxon>
        <taxon>Pentapetalae</taxon>
        <taxon>rosids</taxon>
        <taxon>malvids</taxon>
        <taxon>Myrtales</taxon>
        <taxon>Myrtaceae</taxon>
        <taxon>Myrtoideae</taxon>
        <taxon>Eucalypteae</taxon>
        <taxon>Eucalyptus</taxon>
    </lineage>
</organism>
<proteinExistence type="predicted"/>
<evidence type="ECO:0000313" key="2">
    <source>
        <dbReference type="EMBL" id="KCW49103.1"/>
    </source>
</evidence>